<dbReference type="AlphaFoldDB" id="A0A9D1P8W0"/>
<evidence type="ECO:0000256" key="2">
    <source>
        <dbReference type="SAM" id="SignalP"/>
    </source>
</evidence>
<reference evidence="3" key="2">
    <citation type="journal article" date="2021" name="PeerJ">
        <title>Extensive microbial diversity within the chicken gut microbiome revealed by metagenomics and culture.</title>
        <authorList>
            <person name="Gilroy R."/>
            <person name="Ravi A."/>
            <person name="Getino M."/>
            <person name="Pursley I."/>
            <person name="Horton D.L."/>
            <person name="Alikhan N.F."/>
            <person name="Baker D."/>
            <person name="Gharbi K."/>
            <person name="Hall N."/>
            <person name="Watson M."/>
            <person name="Adriaenssens E.M."/>
            <person name="Foster-Nyarko E."/>
            <person name="Jarju S."/>
            <person name="Secka A."/>
            <person name="Antonio M."/>
            <person name="Oren A."/>
            <person name="Chaudhuri R.R."/>
            <person name="La Ragione R."/>
            <person name="Hildebrand F."/>
            <person name="Pallen M.J."/>
        </authorList>
    </citation>
    <scope>NUCLEOTIDE SEQUENCE</scope>
    <source>
        <strain evidence="3">CHK183-6373</strain>
    </source>
</reference>
<feature type="chain" id="PRO_5038385469" evidence="2">
    <location>
        <begin position="22"/>
        <end position="512"/>
    </location>
</feature>
<dbReference type="Gene3D" id="3.40.190.10">
    <property type="entry name" value="Periplasmic binding protein-like II"/>
    <property type="match status" value="2"/>
</dbReference>
<keyword evidence="1 2" id="KW-0732">Signal</keyword>
<comment type="caution">
    <text evidence="3">The sequence shown here is derived from an EMBL/GenBank/DDBJ whole genome shotgun (WGS) entry which is preliminary data.</text>
</comment>
<evidence type="ECO:0000256" key="1">
    <source>
        <dbReference type="ARBA" id="ARBA00022729"/>
    </source>
</evidence>
<dbReference type="SUPFAM" id="SSF53850">
    <property type="entry name" value="Periplasmic binding protein-like II"/>
    <property type="match status" value="1"/>
</dbReference>
<organism evidence="3 4">
    <name type="scientific">Candidatus Ornithocaccomicrobium faecavium</name>
    <dbReference type="NCBI Taxonomy" id="2840890"/>
    <lineage>
        <taxon>Bacteria</taxon>
        <taxon>Bacillati</taxon>
        <taxon>Bacillota</taxon>
        <taxon>Clostridia</taxon>
        <taxon>Candidatus Ornithocaccomicrobium</taxon>
    </lineage>
</organism>
<dbReference type="PANTHER" id="PTHR43649:SF33">
    <property type="entry name" value="POLYGALACTURONAN_RHAMNOGALACTURONAN-BINDING PROTEIN YTCQ"/>
    <property type="match status" value="1"/>
</dbReference>
<proteinExistence type="predicted"/>
<evidence type="ECO:0000313" key="4">
    <source>
        <dbReference type="Proteomes" id="UP000886884"/>
    </source>
</evidence>
<dbReference type="InterPro" id="IPR050490">
    <property type="entry name" value="Bact_solute-bd_prot1"/>
</dbReference>
<name>A0A9D1P8W0_9FIRM</name>
<dbReference type="EMBL" id="DVOT01000218">
    <property type="protein sequence ID" value="HIV28698.1"/>
    <property type="molecule type" value="Genomic_DNA"/>
</dbReference>
<sequence>MKKIASLLVCLLVLFSGVVSACAEEIVYPMEEGITLSYAARENEHVLALSTDWADTPFVQAWQEQTGVTLEVSYYTDFSLLVASGDYPDILSGSWNTYSGGIDRAIEDGIIVPINDYVEEYAPDYLAALESNPDYMKNARTAQGYIPGFYQLRSDPALNSYGAIVRQDWLDTLGMEVPTTLDEFYNMLVAFSDEMGATAPLSVDVGTLRNLCVYGIFTSPFNLVSSGYYHVDGTVHYGAAEAEFKDVLAWLNQLFNEGLLDANVLTVDSTTLASNIMNGVSGVAAGYASGSMGNWLTTMKNVDPEFALAGMGSLVRNEGERAMFGQRQDRVSQLTAITTACEDVEAAVQFLNYGYTEAGNLLMYYGIEGISYEMVDGYPYFTDFVKNNPDGIPFAQILSQYDYSPANGPFLANGDYSLQTYNEAQLAALAAWQDNDVNEHYVSGTITVAPEDTDEYAFIKSEVDTYVNENFALFVTGARSLEEFDDYLATLESMGLSRMLEIYQAAFDTFNA</sequence>
<protein>
    <submittedName>
        <fullName evidence="3">Extracellular solute-binding protein</fullName>
    </submittedName>
</protein>
<dbReference type="PROSITE" id="PS51257">
    <property type="entry name" value="PROKAR_LIPOPROTEIN"/>
    <property type="match status" value="1"/>
</dbReference>
<accession>A0A9D1P8W0</accession>
<dbReference type="PANTHER" id="PTHR43649">
    <property type="entry name" value="ARABINOSE-BINDING PROTEIN-RELATED"/>
    <property type="match status" value="1"/>
</dbReference>
<reference evidence="3" key="1">
    <citation type="submission" date="2020-10" db="EMBL/GenBank/DDBJ databases">
        <authorList>
            <person name="Gilroy R."/>
        </authorList>
    </citation>
    <scope>NUCLEOTIDE SEQUENCE</scope>
    <source>
        <strain evidence="3">CHK183-6373</strain>
    </source>
</reference>
<dbReference type="Proteomes" id="UP000886884">
    <property type="component" value="Unassembled WGS sequence"/>
</dbReference>
<feature type="signal peptide" evidence="2">
    <location>
        <begin position="1"/>
        <end position="21"/>
    </location>
</feature>
<evidence type="ECO:0000313" key="3">
    <source>
        <dbReference type="EMBL" id="HIV28698.1"/>
    </source>
</evidence>
<gene>
    <name evidence="3" type="ORF">IAA64_12040</name>
</gene>